<dbReference type="InParanoid" id="D8Q1R0"/>
<evidence type="ECO:0000256" key="1">
    <source>
        <dbReference type="ARBA" id="ARBA00022723"/>
    </source>
</evidence>
<keyword evidence="7" id="KW-1185">Reference proteome</keyword>
<dbReference type="InterPro" id="IPR016024">
    <property type="entry name" value="ARM-type_fold"/>
</dbReference>
<reference evidence="6 7" key="1">
    <citation type="journal article" date="2010" name="Nat. Biotechnol.">
        <title>Genome sequence of the model mushroom Schizophyllum commune.</title>
        <authorList>
            <person name="Ohm R.A."/>
            <person name="de Jong J.F."/>
            <person name="Lugones L.G."/>
            <person name="Aerts A."/>
            <person name="Kothe E."/>
            <person name="Stajich J.E."/>
            <person name="de Vries R.P."/>
            <person name="Record E."/>
            <person name="Levasseur A."/>
            <person name="Baker S.E."/>
            <person name="Bartholomew K.A."/>
            <person name="Coutinho P.M."/>
            <person name="Erdmann S."/>
            <person name="Fowler T.J."/>
            <person name="Gathman A.C."/>
            <person name="Lombard V."/>
            <person name="Henrissat B."/>
            <person name="Knabe N."/>
            <person name="Kuees U."/>
            <person name="Lilly W.W."/>
            <person name="Lindquist E."/>
            <person name="Lucas S."/>
            <person name="Magnuson J.K."/>
            <person name="Piumi F."/>
            <person name="Raudaskoski M."/>
            <person name="Salamov A."/>
            <person name="Schmutz J."/>
            <person name="Schwarze F.W.M.R."/>
            <person name="vanKuyk P.A."/>
            <person name="Horton J.S."/>
            <person name="Grigoriev I.V."/>
            <person name="Woesten H.A.B."/>
        </authorList>
    </citation>
    <scope>NUCLEOTIDE SEQUENCE [LARGE SCALE GENOMIC DNA]</scope>
    <source>
        <strain evidence="7">H4-8 / FGSC 9210</strain>
    </source>
</reference>
<protein>
    <recommendedName>
        <fullName evidence="5">MYND-type domain-containing protein</fullName>
    </recommendedName>
</protein>
<organism evidence="7">
    <name type="scientific">Schizophyllum commune (strain H4-8 / FGSC 9210)</name>
    <name type="common">Split gill fungus</name>
    <dbReference type="NCBI Taxonomy" id="578458"/>
    <lineage>
        <taxon>Eukaryota</taxon>
        <taxon>Fungi</taxon>
        <taxon>Dikarya</taxon>
        <taxon>Basidiomycota</taxon>
        <taxon>Agaricomycotina</taxon>
        <taxon>Agaricomycetes</taxon>
        <taxon>Agaricomycetidae</taxon>
        <taxon>Agaricales</taxon>
        <taxon>Schizophyllaceae</taxon>
        <taxon>Schizophyllum</taxon>
    </lineage>
</organism>
<evidence type="ECO:0000313" key="6">
    <source>
        <dbReference type="EMBL" id="EFI98547.1"/>
    </source>
</evidence>
<feature type="domain" description="MYND-type" evidence="5">
    <location>
        <begin position="415"/>
        <end position="457"/>
    </location>
</feature>
<proteinExistence type="predicted"/>
<gene>
    <name evidence="6" type="ORF">SCHCODRAFT_234382</name>
</gene>
<dbReference type="EMBL" id="GL377305">
    <property type="protein sequence ID" value="EFI98547.1"/>
    <property type="molecule type" value="Genomic_DNA"/>
</dbReference>
<dbReference type="PROSITE" id="PS01360">
    <property type="entry name" value="ZF_MYND_1"/>
    <property type="match status" value="1"/>
</dbReference>
<dbReference type="VEuPathDB" id="FungiDB:SCHCODRAFT_02536701"/>
<evidence type="ECO:0000259" key="5">
    <source>
        <dbReference type="PROSITE" id="PS50865"/>
    </source>
</evidence>
<dbReference type="SUPFAM" id="SSF48371">
    <property type="entry name" value="ARM repeat"/>
    <property type="match status" value="1"/>
</dbReference>
<keyword evidence="3" id="KW-0862">Zinc</keyword>
<dbReference type="HOGENOM" id="CLU_307583_0_0_1"/>
<dbReference type="AlphaFoldDB" id="D8Q1R0"/>
<evidence type="ECO:0000256" key="3">
    <source>
        <dbReference type="ARBA" id="ARBA00022833"/>
    </source>
</evidence>
<keyword evidence="2 4" id="KW-0863">Zinc-finger</keyword>
<evidence type="ECO:0000313" key="7">
    <source>
        <dbReference type="Proteomes" id="UP000007431"/>
    </source>
</evidence>
<accession>D8Q1R0</accession>
<keyword evidence="1" id="KW-0479">Metal-binding</keyword>
<evidence type="ECO:0000256" key="2">
    <source>
        <dbReference type="ARBA" id="ARBA00022771"/>
    </source>
</evidence>
<evidence type="ECO:0000256" key="4">
    <source>
        <dbReference type="PROSITE-ProRule" id="PRU00134"/>
    </source>
</evidence>
<dbReference type="Gene3D" id="6.10.140.2220">
    <property type="match status" value="1"/>
</dbReference>
<sequence>MSSTQQVARQVHTILASVRTADARIPGDRTDLTATGTLLRARRKLCDFLVEPSTVDPTLWTLDHEPIRRIYEAFLALRDAFEVFDSFDSVKRMDIPTGPTVKCVRIMWPWIAKWLDVFLPTNSGIDTKGSHGAVLHLLCAILEAIFMRKPFFEDVIAETPWIYASLFRLWLRLDHYITPALIRSMPEIVNVDAMLSFAIAGGTRLGVDGVMQPGSKGYRADPLAIGGALAVVQDANRFYRLAIRAAFRLLRRPALTPPNSLEIALQTLTSLPRSDNMPMATPSRKVARAAVRLLREVLLRHRMYGDAVLFAAQFLHQFFWTTNDNKMMIWSIRAGALPMFLLVNKVRPDFPAAAYLKSIACQTICPDVLRAVVRYKGDSLGIFRDAGFADEDVLSRVDVVVDTRWKFLQGRKDDLRKCGHDQCNGPVGLTRRCPCHQIAYCSKECQRADWPLHKEVCSPTIIDGMRDVPGREIDFAVSCSAFQIYVLGKEIAEYVAGLRHQHRRLRRAKVIVDNSQIPVKFEVGVDIEGEGTGDITVLGLAYVKRGNGFFLLREVIKILAKVKATDARRAYHRSGPEFTPIKALHSAREKLGDLLVDPLSLDPAAWTLSHHTVRRAYEAFVALIDAFDAFEAKWLDALLPVRGVINLEDSHDVVLSKLCATLEILFRRIDHLRDVFATTPWIYATVCELSLYLPRYTQTDPAAKRGTLYVMDTDSKLSFVLFFAAELKGPSSKDRGPTLDPLVHQGILEAVGRDLELLYHLALRQIFRILAYSLSPVRSLTASIKALTRIASRGLTLPQPSRRVSRAAVHLLRELLGRLPDIATYASELLCTILSTVTDDRMLAWALRDGALPLLAHMSRVQQAGAAAAYLKMIASQTISPRVLRALAHGNGGKPRSLRGAGFADEQTLEEVDAVIAERWLSLQARNKRLKRLFLTGWGTSSVLMLPGCVLLPGLSAPSLA</sequence>
<dbReference type="PROSITE" id="PS50865">
    <property type="entry name" value="ZF_MYND_2"/>
    <property type="match status" value="1"/>
</dbReference>
<dbReference type="GO" id="GO:0008270">
    <property type="term" value="F:zinc ion binding"/>
    <property type="evidence" value="ECO:0007669"/>
    <property type="project" value="UniProtKB-KW"/>
</dbReference>
<name>D8Q1R0_SCHCM</name>
<dbReference type="SUPFAM" id="SSF144232">
    <property type="entry name" value="HIT/MYND zinc finger-like"/>
    <property type="match status" value="1"/>
</dbReference>
<dbReference type="Proteomes" id="UP000007431">
    <property type="component" value="Unassembled WGS sequence"/>
</dbReference>
<dbReference type="InterPro" id="IPR002893">
    <property type="entry name" value="Znf_MYND"/>
</dbReference>
<dbReference type="Pfam" id="PF01753">
    <property type="entry name" value="zf-MYND"/>
    <property type="match status" value="1"/>
</dbReference>